<keyword evidence="3 8" id="KW-0812">Transmembrane</keyword>
<comment type="similarity">
    <text evidence="1">Belongs to the ABC transporter superfamily. ABCB family. Multidrug resistance exporter (TC 3.A.1.201) subfamily.</text>
</comment>
<gene>
    <name evidence="9" type="ORF">L484_010502</name>
</gene>
<sequence>MEDRNLVGKKRFKDGPSIGALFMHADVVDMWLMAVGFIADSFDRLSDRIRLLFARQIVNSNGNASNNFDVNVLQHNLNKVPDFVSKVSTVIGGYVVAFMMLWQLTMTVHGIASNNSCLVEWKISNGLSVLMERQERSFLGLNRSIKLGLRQGLIKGVAAGSNAFVYATWALMAYYGSRFVMYHGAQGGTIYATGVAIVTGGL</sequence>
<dbReference type="AlphaFoldDB" id="W9QPW6"/>
<organism evidence="9 10">
    <name type="scientific">Morus notabilis</name>
    <dbReference type="NCBI Taxonomy" id="981085"/>
    <lineage>
        <taxon>Eukaryota</taxon>
        <taxon>Viridiplantae</taxon>
        <taxon>Streptophyta</taxon>
        <taxon>Embryophyta</taxon>
        <taxon>Tracheophyta</taxon>
        <taxon>Spermatophyta</taxon>
        <taxon>Magnoliopsida</taxon>
        <taxon>eudicotyledons</taxon>
        <taxon>Gunneridae</taxon>
        <taxon>Pentapetalae</taxon>
        <taxon>rosids</taxon>
        <taxon>fabids</taxon>
        <taxon>Rosales</taxon>
        <taxon>Moraceae</taxon>
        <taxon>Moreae</taxon>
        <taxon>Morus</taxon>
    </lineage>
</organism>
<dbReference type="GO" id="GO:0005524">
    <property type="term" value="F:ATP binding"/>
    <property type="evidence" value="ECO:0007669"/>
    <property type="project" value="InterPro"/>
</dbReference>
<keyword evidence="5 8" id="KW-1133">Transmembrane helix</keyword>
<keyword evidence="6 8" id="KW-0472">Membrane</keyword>
<evidence type="ECO:0000313" key="10">
    <source>
        <dbReference type="Proteomes" id="UP000030645"/>
    </source>
</evidence>
<keyword evidence="10" id="KW-1185">Reference proteome</keyword>
<evidence type="ECO:0000256" key="2">
    <source>
        <dbReference type="ARBA" id="ARBA00022448"/>
    </source>
</evidence>
<dbReference type="Proteomes" id="UP000030645">
    <property type="component" value="Unassembled WGS sequence"/>
</dbReference>
<keyword evidence="7" id="KW-0325">Glycoprotein</keyword>
<feature type="transmembrane region" description="Helical" evidence="8">
    <location>
        <begin position="83"/>
        <end position="102"/>
    </location>
</feature>
<dbReference type="PANTHER" id="PTHR45136">
    <property type="entry name" value="ABC TRANSPORTER DOMAIN-CONTAINING PROTEIN"/>
    <property type="match status" value="1"/>
</dbReference>
<evidence type="ECO:0000256" key="7">
    <source>
        <dbReference type="ARBA" id="ARBA00023180"/>
    </source>
</evidence>
<dbReference type="Gene3D" id="1.20.1560.10">
    <property type="entry name" value="ABC transporter type 1, transmembrane domain"/>
    <property type="match status" value="1"/>
</dbReference>
<feature type="transmembrane region" description="Helical" evidence="8">
    <location>
        <begin position="21"/>
        <end position="39"/>
    </location>
</feature>
<name>W9QPW6_9ROSA</name>
<dbReference type="STRING" id="981085.W9QPW6"/>
<protein>
    <submittedName>
        <fullName evidence="9">Uncharacterized protein</fullName>
    </submittedName>
</protein>
<dbReference type="eggNOG" id="KOG0055">
    <property type="taxonomic scope" value="Eukaryota"/>
</dbReference>
<accession>W9QPW6</accession>
<reference evidence="10" key="1">
    <citation type="submission" date="2013-01" db="EMBL/GenBank/DDBJ databases">
        <title>Draft Genome Sequence of a Mulberry Tree, Morus notabilis C.K. Schneid.</title>
        <authorList>
            <person name="He N."/>
            <person name="Zhao S."/>
        </authorList>
    </citation>
    <scope>NUCLEOTIDE SEQUENCE</scope>
</reference>
<dbReference type="GO" id="GO:0016020">
    <property type="term" value="C:membrane"/>
    <property type="evidence" value="ECO:0007669"/>
    <property type="project" value="InterPro"/>
</dbReference>
<dbReference type="EMBL" id="KE343933">
    <property type="protein sequence ID" value="EXB47716.1"/>
    <property type="molecule type" value="Genomic_DNA"/>
</dbReference>
<feature type="transmembrane region" description="Helical" evidence="8">
    <location>
        <begin position="153"/>
        <end position="175"/>
    </location>
</feature>
<evidence type="ECO:0000256" key="3">
    <source>
        <dbReference type="ARBA" id="ARBA00022692"/>
    </source>
</evidence>
<evidence type="ECO:0000313" key="9">
    <source>
        <dbReference type="EMBL" id="EXB47716.1"/>
    </source>
</evidence>
<evidence type="ECO:0000256" key="6">
    <source>
        <dbReference type="ARBA" id="ARBA00023136"/>
    </source>
</evidence>
<proteinExistence type="inferred from homology"/>
<evidence type="ECO:0000256" key="4">
    <source>
        <dbReference type="ARBA" id="ARBA00022737"/>
    </source>
</evidence>
<evidence type="ECO:0000256" key="5">
    <source>
        <dbReference type="ARBA" id="ARBA00022989"/>
    </source>
</evidence>
<evidence type="ECO:0000256" key="1">
    <source>
        <dbReference type="ARBA" id="ARBA00007577"/>
    </source>
</evidence>
<evidence type="ECO:0000256" key="8">
    <source>
        <dbReference type="SAM" id="Phobius"/>
    </source>
</evidence>
<keyword evidence="2" id="KW-0813">Transport</keyword>
<keyword evidence="4" id="KW-0677">Repeat</keyword>
<dbReference type="InterPro" id="IPR036640">
    <property type="entry name" value="ABC1_TM_sf"/>
</dbReference>
<dbReference type="PANTHER" id="PTHR45136:SF2">
    <property type="entry name" value="ABC TRANSPORTER DOMAIN-CONTAINING PROTEIN"/>
    <property type="match status" value="1"/>
</dbReference>